<dbReference type="InterPro" id="IPR004843">
    <property type="entry name" value="Calcineurin-like_PHP"/>
</dbReference>
<sequence>MEIYFTSDLHLGHRGVIQFQHRPFQDVESMNREIIHNFNSVVHANDMLYILGDVIHRISESEANALIGKIKGRKILIRGNHDVEYDVSLFEDICDYRELNHEKLKYVLMHYPLMEWNRSRHNSSIHLHGHIHSDGRYNEENRANGILRYDVGVDANHYYPVSLRYIQQYFRDAIRIRKTGGV</sequence>
<dbReference type="eggNOG" id="COG4186">
    <property type="taxonomic scope" value="Bacteria"/>
</dbReference>
<gene>
    <name evidence="2" type="ORF">HMPREF0872_04410</name>
</gene>
<accession>A0A096AKT2</accession>
<dbReference type="Pfam" id="PF00149">
    <property type="entry name" value="Metallophos"/>
    <property type="match status" value="1"/>
</dbReference>
<dbReference type="Gene3D" id="3.60.21.10">
    <property type="match status" value="1"/>
</dbReference>
<comment type="caution">
    <text evidence="2">The sequence shown here is derived from an EMBL/GenBank/DDBJ whole genome shotgun (WGS) entry which is preliminary data.</text>
</comment>
<organism evidence="2 3">
    <name type="scientific">Veillonella montpellierensis DNF00314</name>
    <dbReference type="NCBI Taxonomy" id="1401067"/>
    <lineage>
        <taxon>Bacteria</taxon>
        <taxon>Bacillati</taxon>
        <taxon>Bacillota</taxon>
        <taxon>Negativicutes</taxon>
        <taxon>Veillonellales</taxon>
        <taxon>Veillonellaceae</taxon>
        <taxon>Veillonella</taxon>
    </lineage>
</organism>
<dbReference type="Proteomes" id="UP000029628">
    <property type="component" value="Unassembled WGS sequence"/>
</dbReference>
<evidence type="ECO:0000313" key="3">
    <source>
        <dbReference type="Proteomes" id="UP000029628"/>
    </source>
</evidence>
<dbReference type="EMBL" id="JRNT01000009">
    <property type="protein sequence ID" value="KGF47420.1"/>
    <property type="molecule type" value="Genomic_DNA"/>
</dbReference>
<proteinExistence type="predicted"/>
<dbReference type="AlphaFoldDB" id="A0A096AKT2"/>
<name>A0A096AKT2_9FIRM</name>
<evidence type="ECO:0000259" key="1">
    <source>
        <dbReference type="Pfam" id="PF00149"/>
    </source>
</evidence>
<protein>
    <recommendedName>
        <fullName evidence="1">Calcineurin-like phosphoesterase domain-containing protein</fullName>
    </recommendedName>
</protein>
<dbReference type="RefSeq" id="WP_038152331.1">
    <property type="nucleotide sequence ID" value="NZ_JRNT01000009.1"/>
</dbReference>
<feature type="domain" description="Calcineurin-like phosphoesterase" evidence="1">
    <location>
        <begin position="1"/>
        <end position="131"/>
    </location>
</feature>
<dbReference type="SUPFAM" id="SSF56300">
    <property type="entry name" value="Metallo-dependent phosphatases"/>
    <property type="match status" value="1"/>
</dbReference>
<reference evidence="2 3" key="1">
    <citation type="submission" date="2014-07" db="EMBL/GenBank/DDBJ databases">
        <authorList>
            <person name="McCorrison J."/>
            <person name="Sanka R."/>
            <person name="Torralba M."/>
            <person name="Gillis M."/>
            <person name="Haft D.H."/>
            <person name="Methe B."/>
            <person name="Sutton G."/>
            <person name="Nelson K.E."/>
        </authorList>
    </citation>
    <scope>NUCLEOTIDE SEQUENCE [LARGE SCALE GENOMIC DNA]</scope>
    <source>
        <strain evidence="2 3">DNF00314</strain>
    </source>
</reference>
<keyword evidence="3" id="KW-1185">Reference proteome</keyword>
<dbReference type="InterPro" id="IPR029052">
    <property type="entry name" value="Metallo-depent_PP-like"/>
</dbReference>
<evidence type="ECO:0000313" key="2">
    <source>
        <dbReference type="EMBL" id="KGF47420.1"/>
    </source>
</evidence>
<dbReference type="GO" id="GO:0016787">
    <property type="term" value="F:hydrolase activity"/>
    <property type="evidence" value="ECO:0007669"/>
    <property type="project" value="InterPro"/>
</dbReference>